<dbReference type="SUPFAM" id="SSF51197">
    <property type="entry name" value="Clavaminate synthase-like"/>
    <property type="match status" value="1"/>
</dbReference>
<keyword evidence="3" id="KW-0489">Methyltransferase</keyword>
<dbReference type="Proteomes" id="UP001231859">
    <property type="component" value="Chromosome"/>
</dbReference>
<dbReference type="InterPro" id="IPR029063">
    <property type="entry name" value="SAM-dependent_MTases_sf"/>
</dbReference>
<dbReference type="NCBIfam" id="NF008992">
    <property type="entry name" value="PRK12335.1"/>
    <property type="match status" value="1"/>
</dbReference>
<dbReference type="CDD" id="cd02440">
    <property type="entry name" value="AdoMet_MTases"/>
    <property type="match status" value="1"/>
</dbReference>
<keyword evidence="4" id="KW-1185">Reference proteome</keyword>
<dbReference type="Pfam" id="PF03848">
    <property type="entry name" value="TehB"/>
    <property type="match status" value="1"/>
</dbReference>
<dbReference type="NCBIfam" id="TIGR00477">
    <property type="entry name" value="tehB"/>
    <property type="match status" value="1"/>
</dbReference>
<dbReference type="InterPro" id="IPR004537">
    <property type="entry name" value="Tellurite-R_MeTrfase_TehB"/>
</dbReference>
<dbReference type="Gene3D" id="2.60.120.10">
    <property type="entry name" value="Jelly Rolls"/>
    <property type="match status" value="1"/>
</dbReference>
<feature type="domain" description="TehB/YeaR-like" evidence="2">
    <location>
        <begin position="8"/>
        <end position="87"/>
    </location>
</feature>
<accession>A0ABY8P4V2</accession>
<dbReference type="NCBIfam" id="NF008405">
    <property type="entry name" value="PRK11207.1"/>
    <property type="match status" value="1"/>
</dbReference>
<dbReference type="InterPro" id="IPR015392">
    <property type="entry name" value="TehB/YeaR-like_dom"/>
</dbReference>
<evidence type="ECO:0000259" key="1">
    <source>
        <dbReference type="Pfam" id="PF03848"/>
    </source>
</evidence>
<dbReference type="InterPro" id="IPR014431">
    <property type="entry name" value="Tellurite-R_TehB-2"/>
</dbReference>
<dbReference type="Gene3D" id="3.40.50.150">
    <property type="entry name" value="Vaccinia Virus protein VP39"/>
    <property type="match status" value="1"/>
</dbReference>
<protein>
    <submittedName>
        <fullName evidence="3">SAM-dependent methyltransferase TehB</fullName>
        <ecNumber evidence="3">2.1.1.-</ecNumber>
    </submittedName>
</protein>
<dbReference type="Pfam" id="PF09313">
    <property type="entry name" value="TehB-like"/>
    <property type="match status" value="1"/>
</dbReference>
<dbReference type="EC" id="2.1.1.-" evidence="3"/>
<dbReference type="GO" id="GO:0008168">
    <property type="term" value="F:methyltransferase activity"/>
    <property type="evidence" value="ECO:0007669"/>
    <property type="project" value="UniProtKB-KW"/>
</dbReference>
<proteinExistence type="predicted"/>
<dbReference type="PIRSF" id="PIRSF005215">
    <property type="entry name" value="TehB"/>
    <property type="match status" value="1"/>
</dbReference>
<sequence length="291" mass="33765">MCKLICYKKFAIWNKNTIPSAVMERHNTQEGTWAQLTIYRGSLLFVIFDENGNEQQYHYDVKCKPIQIQPQMWHRIESVSDDIECQLSFYCREEVFFYKKNGLTLPHSEVCALSLITKPCKVLDLGSGRGRNSFFLALQGYAVTAMDINPQHIDAIEMVKKSVDLKQIKTAIYDINDHALTENYDIIISTVVLMFLQRNKIANIIEDMQNHTNDGGYNLIVCAVETDNIPNEILPFDSFLAPGELINYYKEWEIIKYNEELGHLHKTDKFGNRIKLNFATLIARKLWLKKI</sequence>
<gene>
    <name evidence="3" type="primary">tehB</name>
    <name evidence="3" type="ORF">QG404_04765</name>
</gene>
<keyword evidence="3" id="KW-0808">Transferase</keyword>
<evidence type="ECO:0000313" key="4">
    <source>
        <dbReference type="Proteomes" id="UP001231859"/>
    </source>
</evidence>
<dbReference type="GO" id="GO:0032259">
    <property type="term" value="P:methylation"/>
    <property type="evidence" value="ECO:0007669"/>
    <property type="project" value="UniProtKB-KW"/>
</dbReference>
<name>A0ABY8P4V2_9GAMM</name>
<reference evidence="3 4" key="1">
    <citation type="submission" date="2023-04" db="EMBL/GenBank/DDBJ databases">
        <title>Genome dynamics across the evolutionary transition to endosymbiosis.</title>
        <authorList>
            <person name="Siozios S."/>
            <person name="Nadal-Jimenez P."/>
            <person name="Azagi T."/>
            <person name="Sprong H."/>
            <person name="Frost C.L."/>
            <person name="Parratt S.R."/>
            <person name="Taylor G."/>
            <person name="Brettell L."/>
            <person name="Lew K.C."/>
            <person name="Croft L."/>
            <person name="King K.C."/>
            <person name="Brockhurst M.A."/>
            <person name="Hypsa V."/>
            <person name="Novakova E."/>
            <person name="Darby A.C."/>
            <person name="Hurst G.D.D."/>
        </authorList>
    </citation>
    <scope>NUCLEOTIDE SEQUENCE [LARGE SCALE GENOMIC DNA]</scope>
    <source>
        <strain evidence="4">aApi_AU</strain>
    </source>
</reference>
<dbReference type="SUPFAM" id="SSF53335">
    <property type="entry name" value="S-adenosyl-L-methionine-dependent methyltransferases"/>
    <property type="match status" value="1"/>
</dbReference>
<dbReference type="InterPro" id="IPR014710">
    <property type="entry name" value="RmlC-like_jellyroll"/>
</dbReference>
<dbReference type="RefSeq" id="WP_280939231.1">
    <property type="nucleotide sequence ID" value="NZ_CP123759.1"/>
</dbReference>
<dbReference type="InterPro" id="IPR015985">
    <property type="entry name" value="TehB-like_dom"/>
</dbReference>
<feature type="domain" description="Tellurite resistance methyltransferase TehB-like" evidence="1">
    <location>
        <begin position="89"/>
        <end position="282"/>
    </location>
</feature>
<organism evidence="3 4">
    <name type="scientific">Arsenophonus apicola</name>
    <dbReference type="NCBI Taxonomy" id="2879119"/>
    <lineage>
        <taxon>Bacteria</taxon>
        <taxon>Pseudomonadati</taxon>
        <taxon>Pseudomonadota</taxon>
        <taxon>Gammaproteobacteria</taxon>
        <taxon>Enterobacterales</taxon>
        <taxon>Morganellaceae</taxon>
        <taxon>Arsenophonus</taxon>
    </lineage>
</organism>
<dbReference type="EMBL" id="CP123759">
    <property type="protein sequence ID" value="WGO84209.1"/>
    <property type="molecule type" value="Genomic_DNA"/>
</dbReference>
<evidence type="ECO:0000313" key="3">
    <source>
        <dbReference type="EMBL" id="WGO84209.1"/>
    </source>
</evidence>
<evidence type="ECO:0000259" key="2">
    <source>
        <dbReference type="Pfam" id="PF09313"/>
    </source>
</evidence>